<accession>A0AAV0VPU3</accession>
<protein>
    <recommendedName>
        <fullName evidence="2">PID domain-containing protein</fullName>
    </recommendedName>
</protein>
<reference evidence="3 4" key="1">
    <citation type="submission" date="2023-01" db="EMBL/GenBank/DDBJ databases">
        <authorList>
            <person name="Whitehead M."/>
        </authorList>
    </citation>
    <scope>NUCLEOTIDE SEQUENCE [LARGE SCALE GENOMIC DNA]</scope>
</reference>
<dbReference type="InterPro" id="IPR011993">
    <property type="entry name" value="PH-like_dom_sf"/>
</dbReference>
<dbReference type="SMART" id="SM00462">
    <property type="entry name" value="PTB"/>
    <property type="match status" value="1"/>
</dbReference>
<sequence length="736" mass="80687">MSMMMMMRPSDSTPICRCRVLYLGSAVPHITKDGLQGIQEPLKELYPEQGALGARGIDSWLSVWSNGLLLENVDENHKKITRFFPIESLHYCAAVRFVLVPEKSNGSSQPRFLPLDSPFARSPNPNHPPLFAAILRRTSGIKVLECHTFICKREMAANALVRCCFHAYADSSYAKQSDGGGTNGTSNGAGGHSIYGTVRTNRSVGNNTIDKVEGWRRMTNGGGAAGSTLTLNSAHSNGITMLEASTNSIDDLSECNGDENHKVWVGSTKDISEKEDLYGAGNTMRSSRSSRPRQLVGGAPPPPPPPPPVRDDSNKSATKKAKERPRRKRTPTGGSREDLYAPSMNGSLMRSVHGGRSSVSLNGTMASRGPPRGFMQYQQPPPPPPPPNHIYSNGGGGTMLRPVNGYHPHHPHPPHHPHHPHPGMMQPPPPPPIMMVPTTLPHPKKMHKMKPGMMPVPRPGMIPANYMPVPMYMHTGKKPKNGVPVPVPMAMEEPIYMPSARPLSPVASYQPEHFPHEAYLMQQYANSVNHMNNNNINNNGPAPKTKKGKKDKKSKDSVNGMMPPLMVPQLMVNGGAGGGGMMMMHQQQQLQHQPPPPPSGPPQLAVNGHRVNGNGMMSAGHDEMTDDTEDSVYSTGIYRRKGHLNERAFSYSIRQEHRSRSYGSLANLKFAAPPIVPNGVDGVPNKVDIKKEREIMQMMQDLELSGDELDRADQVVHHQKQSNNVAHHQRPVKTKR</sequence>
<dbReference type="Gene3D" id="2.30.29.30">
    <property type="entry name" value="Pleckstrin-homology domain (PH domain)/Phosphotyrosine-binding domain (PTB)"/>
    <property type="match status" value="1"/>
</dbReference>
<feature type="compositionally biased region" description="Basic residues" evidence="1">
    <location>
        <begin position="727"/>
        <end position="736"/>
    </location>
</feature>
<feature type="compositionally biased region" description="Pro residues" evidence="1">
    <location>
        <begin position="299"/>
        <end position="308"/>
    </location>
</feature>
<feature type="compositionally biased region" description="Low complexity" evidence="1">
    <location>
        <begin position="529"/>
        <end position="539"/>
    </location>
</feature>
<evidence type="ECO:0000313" key="3">
    <source>
        <dbReference type="EMBL" id="CAI6346188.1"/>
    </source>
</evidence>
<comment type="caution">
    <text evidence="3">The sequence shown here is derived from an EMBL/GenBank/DDBJ whole genome shotgun (WGS) entry which is preliminary data.</text>
</comment>
<keyword evidence="4" id="KW-1185">Reference proteome</keyword>
<feature type="region of interest" description="Disordered" evidence="1">
    <location>
        <begin position="706"/>
        <end position="736"/>
    </location>
</feature>
<feature type="region of interest" description="Disordered" evidence="1">
    <location>
        <begin position="529"/>
        <end position="566"/>
    </location>
</feature>
<feature type="compositionally biased region" description="Basic residues" evidence="1">
    <location>
        <begin position="407"/>
        <end position="421"/>
    </location>
</feature>
<dbReference type="AlphaFoldDB" id="A0AAV0VPU3"/>
<evidence type="ECO:0000313" key="4">
    <source>
        <dbReference type="Proteomes" id="UP001160148"/>
    </source>
</evidence>
<dbReference type="PANTHER" id="PTHR21219">
    <property type="entry name" value="FI19613P1"/>
    <property type="match status" value="1"/>
</dbReference>
<evidence type="ECO:0000259" key="2">
    <source>
        <dbReference type="SMART" id="SM00462"/>
    </source>
</evidence>
<feature type="region of interest" description="Disordered" evidence="1">
    <location>
        <begin position="275"/>
        <end position="372"/>
    </location>
</feature>
<proteinExistence type="predicted"/>
<gene>
    <name evidence="3" type="ORF">MEUPH1_LOCUS3123</name>
</gene>
<dbReference type="PANTHER" id="PTHR21219:SF3">
    <property type="entry name" value="FI19613P1"/>
    <property type="match status" value="1"/>
</dbReference>
<dbReference type="EMBL" id="CARXXK010000001">
    <property type="protein sequence ID" value="CAI6346188.1"/>
    <property type="molecule type" value="Genomic_DNA"/>
</dbReference>
<feature type="domain" description="PID" evidence="2">
    <location>
        <begin position="13"/>
        <end position="177"/>
    </location>
</feature>
<feature type="compositionally biased region" description="Gly residues" evidence="1">
    <location>
        <begin position="178"/>
        <end position="193"/>
    </location>
</feature>
<dbReference type="Proteomes" id="UP001160148">
    <property type="component" value="Unassembled WGS sequence"/>
</dbReference>
<name>A0AAV0VPU3_9HEMI</name>
<feature type="region of interest" description="Disordered" evidence="1">
    <location>
        <begin position="405"/>
        <end position="425"/>
    </location>
</feature>
<dbReference type="SUPFAM" id="SSF50729">
    <property type="entry name" value="PH domain-like"/>
    <property type="match status" value="1"/>
</dbReference>
<dbReference type="CDD" id="cd01217">
    <property type="entry name" value="PTB_CG12581"/>
    <property type="match status" value="1"/>
</dbReference>
<evidence type="ECO:0000256" key="1">
    <source>
        <dbReference type="SAM" id="MobiDB-lite"/>
    </source>
</evidence>
<dbReference type="InterPro" id="IPR006020">
    <property type="entry name" value="PTB/PI_dom"/>
</dbReference>
<organism evidence="3 4">
    <name type="scientific">Macrosiphum euphorbiae</name>
    <name type="common">potato aphid</name>
    <dbReference type="NCBI Taxonomy" id="13131"/>
    <lineage>
        <taxon>Eukaryota</taxon>
        <taxon>Metazoa</taxon>
        <taxon>Ecdysozoa</taxon>
        <taxon>Arthropoda</taxon>
        <taxon>Hexapoda</taxon>
        <taxon>Insecta</taxon>
        <taxon>Pterygota</taxon>
        <taxon>Neoptera</taxon>
        <taxon>Paraneoptera</taxon>
        <taxon>Hemiptera</taxon>
        <taxon>Sternorrhyncha</taxon>
        <taxon>Aphidomorpha</taxon>
        <taxon>Aphidoidea</taxon>
        <taxon>Aphididae</taxon>
        <taxon>Macrosiphini</taxon>
        <taxon>Macrosiphum</taxon>
    </lineage>
</organism>
<feature type="region of interest" description="Disordered" evidence="1">
    <location>
        <begin position="175"/>
        <end position="199"/>
    </location>
</feature>
<feature type="compositionally biased region" description="Basic residues" evidence="1">
    <location>
        <begin position="317"/>
        <end position="330"/>
    </location>
</feature>